<name>B6HPQ0_PENRW</name>
<dbReference type="VEuPathDB" id="FungiDB:PCH_Pc22g00930"/>
<gene>
    <name evidence="1" type="ORF">Pc22g00930</name>
    <name evidence="1" type="ORF">PCH_Pc22g00930</name>
</gene>
<evidence type="ECO:0000313" key="1">
    <source>
        <dbReference type="EMBL" id="CAP97381.1"/>
    </source>
</evidence>
<reference evidence="1 2" key="1">
    <citation type="journal article" date="2008" name="Nat. Biotechnol.">
        <title>Genome sequencing and analysis of the filamentous fungus Penicillium chrysogenum.</title>
        <authorList>
            <person name="van den Berg M.A."/>
            <person name="Albang R."/>
            <person name="Albermann K."/>
            <person name="Badger J.H."/>
            <person name="Daran J.-M."/>
            <person name="Driessen A.J.M."/>
            <person name="Garcia-Estrada C."/>
            <person name="Fedorova N.D."/>
            <person name="Harris D.M."/>
            <person name="Heijne W.H.M."/>
            <person name="Joardar V.S."/>
            <person name="Kiel J.A.K.W."/>
            <person name="Kovalchuk A."/>
            <person name="Martin J.F."/>
            <person name="Nierman W.C."/>
            <person name="Nijland J.G."/>
            <person name="Pronk J.T."/>
            <person name="Roubos J.A."/>
            <person name="van der Klei I.J."/>
            <person name="van Peij N.N.M.E."/>
            <person name="Veenhuis M."/>
            <person name="von Doehren H."/>
            <person name="Wagner C."/>
            <person name="Wortman J.R."/>
            <person name="Bovenberg R.A.L."/>
        </authorList>
    </citation>
    <scope>NUCLEOTIDE SEQUENCE [LARGE SCALE GENOMIC DNA]</scope>
    <source>
        <strain evidence="2">ATCC 28089 / DSM 1075 / NRRL 1951 / Wisconsin 54-1255</strain>
    </source>
</reference>
<dbReference type="EMBL" id="AM920437">
    <property type="protein sequence ID" value="CAP97381.1"/>
    <property type="molecule type" value="Genomic_DNA"/>
</dbReference>
<sequence length="136" mass="14733">MRAVPGENASVVHTTPGLGTDAVGVQARIAGYYGTLDATAIDKQVGWMSGFPRSVSGPYPDPPDSPYVQVYCSEGFQKTRPDESLTVTSYYLVRGCVMKWQKYALDGNKPESEWNLACPIAPLAPTRHVFAAFACL</sequence>
<dbReference type="Proteomes" id="UP000000724">
    <property type="component" value="Contig Pc00c22"/>
</dbReference>
<dbReference type="AlphaFoldDB" id="B6HPQ0"/>
<evidence type="ECO:0000313" key="2">
    <source>
        <dbReference type="Proteomes" id="UP000000724"/>
    </source>
</evidence>
<accession>B6HPQ0</accession>
<proteinExistence type="predicted"/>
<organism evidence="1 2">
    <name type="scientific">Penicillium rubens (strain ATCC 28089 / DSM 1075 / NRRL 1951 / Wisconsin 54-1255)</name>
    <name type="common">Penicillium chrysogenum</name>
    <dbReference type="NCBI Taxonomy" id="500485"/>
    <lineage>
        <taxon>Eukaryota</taxon>
        <taxon>Fungi</taxon>
        <taxon>Dikarya</taxon>
        <taxon>Ascomycota</taxon>
        <taxon>Pezizomycotina</taxon>
        <taxon>Eurotiomycetes</taxon>
        <taxon>Eurotiomycetidae</taxon>
        <taxon>Eurotiales</taxon>
        <taxon>Aspergillaceae</taxon>
        <taxon>Penicillium</taxon>
        <taxon>Penicillium chrysogenum species complex</taxon>
    </lineage>
</organism>
<dbReference type="HOGENOM" id="CLU_1876133_0_0_1"/>
<dbReference type="OrthoDB" id="4352688at2759"/>
<keyword evidence="2" id="KW-1185">Reference proteome</keyword>
<protein>
    <submittedName>
        <fullName evidence="1">Uncharacterized protein</fullName>
    </submittedName>
</protein>